<dbReference type="RefSeq" id="WP_267777333.1">
    <property type="nucleotide sequence ID" value="NZ_JAPNKE010000002.1"/>
</dbReference>
<sequence>MAEFDDLYKAIEACSRASRRAKSIVQILHTHFDALSVGLKRLREFAGELTEETRAAVQRAANIRDHEGAQLREFGLDEAGAAALERVKAHLDRERPWRDIKALDADLADLRACYIKTRGLILTAQDSQVESAIGRLYGRDGFRRLSADASDRILEPLRRVRADTTAEAVAPSLRELVDRFEPALDHALAEAGARLNELVSRTSGQIVRNLSLSHELRDREVKTEADVERLVADIRARLLAHVREGERIILS</sequence>
<accession>A0A9X3EZS8</accession>
<proteinExistence type="predicted"/>
<reference evidence="1" key="1">
    <citation type="submission" date="2022-11" db="EMBL/GenBank/DDBJ databases">
        <title>Minimal conservation of predation-associated metabolite biosynthetic gene clusters underscores biosynthetic potential of Myxococcota including descriptions for ten novel species: Archangium lansinium sp. nov., Myxococcus landrumus sp. nov., Nannocystis bai.</title>
        <authorList>
            <person name="Ahearne A."/>
            <person name="Stevens C."/>
            <person name="Phillips K."/>
        </authorList>
    </citation>
    <scope>NUCLEOTIDE SEQUENCE</scope>
    <source>
        <strain evidence="1">Na p29</strain>
    </source>
</reference>
<keyword evidence="2" id="KW-1185">Reference proteome</keyword>
<name>A0A9X3EZS8_9BACT</name>
<evidence type="ECO:0000313" key="1">
    <source>
        <dbReference type="EMBL" id="MCY1013414.1"/>
    </source>
</evidence>
<evidence type="ECO:0000313" key="2">
    <source>
        <dbReference type="Proteomes" id="UP001150924"/>
    </source>
</evidence>
<organism evidence="1 2">
    <name type="scientific">Nannocystis pusilla</name>
    <dbReference type="NCBI Taxonomy" id="889268"/>
    <lineage>
        <taxon>Bacteria</taxon>
        <taxon>Pseudomonadati</taxon>
        <taxon>Myxococcota</taxon>
        <taxon>Polyangia</taxon>
        <taxon>Nannocystales</taxon>
        <taxon>Nannocystaceae</taxon>
        <taxon>Nannocystis</taxon>
    </lineage>
</organism>
<dbReference type="Proteomes" id="UP001150924">
    <property type="component" value="Unassembled WGS sequence"/>
</dbReference>
<protein>
    <submittedName>
        <fullName evidence="1">Uncharacterized protein</fullName>
    </submittedName>
</protein>
<comment type="caution">
    <text evidence="1">The sequence shown here is derived from an EMBL/GenBank/DDBJ whole genome shotgun (WGS) entry which is preliminary data.</text>
</comment>
<gene>
    <name evidence="1" type="ORF">OV079_49385</name>
</gene>
<dbReference type="AlphaFoldDB" id="A0A9X3EZS8"/>
<dbReference type="EMBL" id="JAPNKE010000002">
    <property type="protein sequence ID" value="MCY1013414.1"/>
    <property type="molecule type" value="Genomic_DNA"/>
</dbReference>